<dbReference type="AlphaFoldDB" id="A0AAD6QLA1"/>
<gene>
    <name evidence="1" type="ORF">NC653_015783</name>
</gene>
<dbReference type="EMBL" id="JAQIZT010000006">
    <property type="protein sequence ID" value="KAJ6992500.1"/>
    <property type="molecule type" value="Genomic_DNA"/>
</dbReference>
<evidence type="ECO:0000313" key="2">
    <source>
        <dbReference type="Proteomes" id="UP001164929"/>
    </source>
</evidence>
<name>A0AAD6QLA1_9ROSI</name>
<sequence length="91" mass="10282">MVLLPPIWNRRNYMGIRGYKRGRFQNNIEKSNAVKLSLSSIKSCFVLIYINSFFGSIFLELTGEIKAVDVSLKYSVFAANNGCKNTAARLN</sequence>
<protein>
    <submittedName>
        <fullName evidence="1">Uncharacterized protein</fullName>
    </submittedName>
</protein>
<reference evidence="1" key="1">
    <citation type="journal article" date="2023" name="Mol. Ecol. Resour.">
        <title>Chromosome-level genome assembly of a triploid poplar Populus alba 'Berolinensis'.</title>
        <authorList>
            <person name="Chen S."/>
            <person name="Yu Y."/>
            <person name="Wang X."/>
            <person name="Wang S."/>
            <person name="Zhang T."/>
            <person name="Zhou Y."/>
            <person name="He R."/>
            <person name="Meng N."/>
            <person name="Wang Y."/>
            <person name="Liu W."/>
            <person name="Liu Z."/>
            <person name="Liu J."/>
            <person name="Guo Q."/>
            <person name="Huang H."/>
            <person name="Sederoff R.R."/>
            <person name="Wang G."/>
            <person name="Qu G."/>
            <person name="Chen S."/>
        </authorList>
    </citation>
    <scope>NUCLEOTIDE SEQUENCE</scope>
    <source>
        <strain evidence="1">SC-2020</strain>
    </source>
</reference>
<evidence type="ECO:0000313" key="1">
    <source>
        <dbReference type="EMBL" id="KAJ6992500.1"/>
    </source>
</evidence>
<organism evidence="1 2">
    <name type="scientific">Populus alba x Populus x berolinensis</name>
    <dbReference type="NCBI Taxonomy" id="444605"/>
    <lineage>
        <taxon>Eukaryota</taxon>
        <taxon>Viridiplantae</taxon>
        <taxon>Streptophyta</taxon>
        <taxon>Embryophyta</taxon>
        <taxon>Tracheophyta</taxon>
        <taxon>Spermatophyta</taxon>
        <taxon>Magnoliopsida</taxon>
        <taxon>eudicotyledons</taxon>
        <taxon>Gunneridae</taxon>
        <taxon>Pentapetalae</taxon>
        <taxon>rosids</taxon>
        <taxon>fabids</taxon>
        <taxon>Malpighiales</taxon>
        <taxon>Salicaceae</taxon>
        <taxon>Saliceae</taxon>
        <taxon>Populus</taxon>
    </lineage>
</organism>
<accession>A0AAD6QLA1</accession>
<comment type="caution">
    <text evidence="1">The sequence shown here is derived from an EMBL/GenBank/DDBJ whole genome shotgun (WGS) entry which is preliminary data.</text>
</comment>
<proteinExistence type="predicted"/>
<dbReference type="Proteomes" id="UP001164929">
    <property type="component" value="Chromosome 6"/>
</dbReference>
<keyword evidence="2" id="KW-1185">Reference proteome</keyword>